<feature type="transmembrane region" description="Helical" evidence="1">
    <location>
        <begin position="82"/>
        <end position="100"/>
    </location>
</feature>
<evidence type="ECO:0008006" key="4">
    <source>
        <dbReference type="Google" id="ProtNLM"/>
    </source>
</evidence>
<evidence type="ECO:0000256" key="1">
    <source>
        <dbReference type="SAM" id="Phobius"/>
    </source>
</evidence>
<dbReference type="RefSeq" id="WP_249479341.1">
    <property type="nucleotide sequence ID" value="NZ_CP097218.1"/>
</dbReference>
<proteinExistence type="predicted"/>
<feature type="transmembrane region" description="Helical" evidence="1">
    <location>
        <begin position="46"/>
        <end position="70"/>
    </location>
</feature>
<organism evidence="2 3">
    <name type="scientific">Brachybacterium kimchii</name>
    <dbReference type="NCBI Taxonomy" id="2942909"/>
    <lineage>
        <taxon>Bacteria</taxon>
        <taxon>Bacillati</taxon>
        <taxon>Actinomycetota</taxon>
        <taxon>Actinomycetes</taxon>
        <taxon>Micrococcales</taxon>
        <taxon>Dermabacteraceae</taxon>
        <taxon>Brachybacterium</taxon>
    </lineage>
</organism>
<evidence type="ECO:0000313" key="2">
    <source>
        <dbReference type="EMBL" id="UQN30175.1"/>
    </source>
</evidence>
<feature type="transmembrane region" description="Helical" evidence="1">
    <location>
        <begin position="112"/>
        <end position="135"/>
    </location>
</feature>
<evidence type="ECO:0000313" key="3">
    <source>
        <dbReference type="Proteomes" id="UP001055868"/>
    </source>
</evidence>
<gene>
    <name evidence="2" type="ORF">M4486_02165</name>
</gene>
<sequence length="220" mass="22919">MSSRFGGRAPSGVHGYGQLTIFLIPIGIATNFVGGQIATLLKLPMYLDCIGTILVGALCGGLPGALVGLISNLLNSITSPTLLPFALINILVGLLAGWLSRLGVFRSLWKTLLSSLGFSLIGAGLGGLITIIVFGGLGGNGVALITGALRALGFGLVPAVYISSFPADVLDKVVTVLIVFFVLSRVPTRLLVKVPLGAVYLGRRRRRVIEVPDDELALEV</sequence>
<name>A0ABY4NA89_9MICO</name>
<keyword evidence="1" id="KW-1133">Transmembrane helix</keyword>
<dbReference type="Gene3D" id="1.10.1760.20">
    <property type="match status" value="1"/>
</dbReference>
<feature type="transmembrane region" description="Helical" evidence="1">
    <location>
        <begin position="141"/>
        <end position="162"/>
    </location>
</feature>
<keyword evidence="1" id="KW-0472">Membrane</keyword>
<protein>
    <recommendedName>
        <fullName evidence="4">ECF transporter S component</fullName>
    </recommendedName>
</protein>
<reference evidence="2" key="1">
    <citation type="submission" date="2022-05" db="EMBL/GenBank/DDBJ databases">
        <title>Genomic analysis of Brachybacterium sp. CBA3104.</title>
        <authorList>
            <person name="Roh S.W."/>
            <person name="Kim Y.B."/>
            <person name="Kim Y."/>
        </authorList>
    </citation>
    <scope>NUCLEOTIDE SEQUENCE</scope>
    <source>
        <strain evidence="2">CBA3104</strain>
    </source>
</reference>
<accession>A0ABY4NA89</accession>
<dbReference type="EMBL" id="CP097218">
    <property type="protein sequence ID" value="UQN30175.1"/>
    <property type="molecule type" value="Genomic_DNA"/>
</dbReference>
<keyword evidence="1" id="KW-0812">Transmembrane</keyword>
<keyword evidence="3" id="KW-1185">Reference proteome</keyword>
<feature type="transmembrane region" description="Helical" evidence="1">
    <location>
        <begin position="15"/>
        <end position="34"/>
    </location>
</feature>
<dbReference type="Proteomes" id="UP001055868">
    <property type="component" value="Chromosome"/>
</dbReference>
<feature type="transmembrane region" description="Helical" evidence="1">
    <location>
        <begin position="169"/>
        <end position="186"/>
    </location>
</feature>